<organism evidence="1 2">
    <name type="scientific">Vicia faba</name>
    <name type="common">Broad bean</name>
    <name type="synonym">Faba vulgaris</name>
    <dbReference type="NCBI Taxonomy" id="3906"/>
    <lineage>
        <taxon>Eukaryota</taxon>
        <taxon>Viridiplantae</taxon>
        <taxon>Streptophyta</taxon>
        <taxon>Embryophyta</taxon>
        <taxon>Tracheophyta</taxon>
        <taxon>Spermatophyta</taxon>
        <taxon>Magnoliopsida</taxon>
        <taxon>eudicotyledons</taxon>
        <taxon>Gunneridae</taxon>
        <taxon>Pentapetalae</taxon>
        <taxon>rosids</taxon>
        <taxon>fabids</taxon>
        <taxon>Fabales</taxon>
        <taxon>Fabaceae</taxon>
        <taxon>Papilionoideae</taxon>
        <taxon>50 kb inversion clade</taxon>
        <taxon>NPAAA clade</taxon>
        <taxon>Hologalegina</taxon>
        <taxon>IRL clade</taxon>
        <taxon>Fabeae</taxon>
        <taxon>Vicia</taxon>
    </lineage>
</organism>
<dbReference type="AlphaFoldDB" id="A0AAV0Z5Z0"/>
<accession>A0AAV0Z5Z0</accession>
<keyword evidence="2" id="KW-1185">Reference proteome</keyword>
<reference evidence="1 2" key="1">
    <citation type="submission" date="2023-01" db="EMBL/GenBank/DDBJ databases">
        <authorList>
            <person name="Kreplak J."/>
        </authorList>
    </citation>
    <scope>NUCLEOTIDE SEQUENCE [LARGE SCALE GENOMIC DNA]</scope>
</reference>
<evidence type="ECO:0000313" key="1">
    <source>
        <dbReference type="EMBL" id="CAI8592849.1"/>
    </source>
</evidence>
<gene>
    <name evidence="1" type="ORF">VFH_I061640</name>
</gene>
<sequence>MTNTTTVTVPIVGRPEAASEPPLFNSRLHPLQYHKCNHHAEHISNPPHRITSNGSVKITLHQLPHTTRPLSLIPLSGNATPTILLHPTFFSKLCHISNNTKVESSYQHVLDQGMMDGGPEFLS</sequence>
<proteinExistence type="predicted"/>
<evidence type="ECO:0000313" key="2">
    <source>
        <dbReference type="Proteomes" id="UP001157006"/>
    </source>
</evidence>
<dbReference type="Proteomes" id="UP001157006">
    <property type="component" value="Chromosome 1S"/>
</dbReference>
<protein>
    <submittedName>
        <fullName evidence="1">Uncharacterized protein</fullName>
    </submittedName>
</protein>
<name>A0AAV0Z5Z0_VICFA</name>
<dbReference type="EMBL" id="OX451735">
    <property type="protein sequence ID" value="CAI8592849.1"/>
    <property type="molecule type" value="Genomic_DNA"/>
</dbReference>